<proteinExistence type="predicted"/>
<protein>
    <submittedName>
        <fullName evidence="1">Uncharacterized protein</fullName>
    </submittedName>
</protein>
<gene>
    <name evidence="1" type="ORF">PRABACTJOHN_03383</name>
</gene>
<accession>B7BEA4</accession>
<evidence type="ECO:0000313" key="1">
    <source>
        <dbReference type="EMBL" id="EEC95237.1"/>
    </source>
</evidence>
<reference evidence="1 2" key="1">
    <citation type="submission" date="2008-10" db="EMBL/GenBank/DDBJ databases">
        <title>Draft genome sequence of Parabacteroides johnsonii (DSM 18315).</title>
        <authorList>
            <person name="Sudarsanam P."/>
            <person name="Ley R."/>
            <person name="Guruge J."/>
            <person name="Turnbaugh P.J."/>
            <person name="Mahowald M."/>
            <person name="Liep D."/>
            <person name="Gordon J."/>
        </authorList>
    </citation>
    <scope>NUCLEOTIDE SEQUENCE [LARGE SCALE GENOMIC DNA]</scope>
    <source>
        <strain evidence="1 2">DSM 18315</strain>
    </source>
</reference>
<reference evidence="1 2" key="2">
    <citation type="submission" date="2008-10" db="EMBL/GenBank/DDBJ databases">
        <authorList>
            <person name="Fulton L."/>
            <person name="Clifton S."/>
            <person name="Fulton B."/>
            <person name="Xu J."/>
            <person name="Minx P."/>
            <person name="Pepin K.H."/>
            <person name="Johnson M."/>
            <person name="Bhonagiri V."/>
            <person name="Nash W.E."/>
            <person name="Mardis E.R."/>
            <person name="Wilson R.K."/>
        </authorList>
    </citation>
    <scope>NUCLEOTIDE SEQUENCE [LARGE SCALE GENOMIC DNA]</scope>
    <source>
        <strain evidence="1 2">DSM 18315</strain>
    </source>
</reference>
<dbReference type="AlphaFoldDB" id="B7BEA4"/>
<dbReference type="EMBL" id="ABYH01000354">
    <property type="protein sequence ID" value="EEC95237.1"/>
    <property type="molecule type" value="Genomic_DNA"/>
</dbReference>
<dbReference type="Proteomes" id="UP000005510">
    <property type="component" value="Unassembled WGS sequence"/>
</dbReference>
<organism evidence="1 2">
    <name type="scientific">Parabacteroides johnsonii DSM 18315</name>
    <dbReference type="NCBI Taxonomy" id="537006"/>
    <lineage>
        <taxon>Bacteria</taxon>
        <taxon>Pseudomonadati</taxon>
        <taxon>Bacteroidota</taxon>
        <taxon>Bacteroidia</taxon>
        <taxon>Bacteroidales</taxon>
        <taxon>Tannerellaceae</taxon>
        <taxon>Parabacteroides</taxon>
    </lineage>
</organism>
<comment type="caution">
    <text evidence="1">The sequence shown here is derived from an EMBL/GenBank/DDBJ whole genome shotgun (WGS) entry which is preliminary data.</text>
</comment>
<dbReference type="HOGENOM" id="CLU_2462651_0_0_10"/>
<sequence>MKPQLHRSFRFSYIRDFSFADYFTIPAMLYDAGRKSHLPDCDVPDILRIFLTLKIPAHEVFENHPYACSVIAVQDDFSVLSDFFHD</sequence>
<name>B7BEA4_9BACT</name>
<evidence type="ECO:0000313" key="2">
    <source>
        <dbReference type="Proteomes" id="UP000005510"/>
    </source>
</evidence>